<evidence type="ECO:0000313" key="5">
    <source>
        <dbReference type="Proteomes" id="UP000423257"/>
    </source>
</evidence>
<dbReference type="Proteomes" id="UP000199129">
    <property type="component" value="Unassembled WGS sequence"/>
</dbReference>
<name>A0A1H5AW06_9PSED</name>
<dbReference type="RefSeq" id="WP_107338875.1">
    <property type="nucleotide sequence ID" value="NZ_FNUA01000001.1"/>
</dbReference>
<dbReference type="Proteomes" id="UP000423257">
    <property type="component" value="Unassembled WGS sequence"/>
</dbReference>
<reference evidence="2 5" key="2">
    <citation type="submission" date="2019-09" db="EMBL/GenBank/DDBJ databases">
        <title>Draft genome sequences of 48 bacterial type strains from the CCUG.</title>
        <authorList>
            <person name="Tunovic T."/>
            <person name="Pineiro-Iglesias B."/>
            <person name="Unosson C."/>
            <person name="Inganas E."/>
            <person name="Ohlen M."/>
            <person name="Cardew S."/>
            <person name="Jensie-Markopoulos S."/>
            <person name="Salva-Serra F."/>
            <person name="Jaen-Luchoro D."/>
            <person name="Karlsson R."/>
            <person name="Svensson-Stadler L."/>
            <person name="Chun J."/>
            <person name="Moore E."/>
        </authorList>
    </citation>
    <scope>NUCLEOTIDE SEQUENCE [LARGE SCALE GENOMIC DNA]</scope>
    <source>
        <strain evidence="2 5">CCUG 51524</strain>
    </source>
</reference>
<gene>
    <name evidence="2" type="ORF">F7R03_11180</name>
    <name evidence="3" type="ORF">SAMN04490198_0257</name>
</gene>
<evidence type="ECO:0000259" key="1">
    <source>
        <dbReference type="Pfam" id="PF06114"/>
    </source>
</evidence>
<accession>A0A1H5AW06</accession>
<dbReference type="Pfam" id="PF06114">
    <property type="entry name" value="Peptidase_M78"/>
    <property type="match status" value="1"/>
</dbReference>
<feature type="domain" description="IrrE N-terminal-like" evidence="1">
    <location>
        <begin position="137"/>
        <end position="224"/>
    </location>
</feature>
<dbReference type="InterPro" id="IPR010359">
    <property type="entry name" value="IrrE_HExxH"/>
</dbReference>
<dbReference type="AlphaFoldDB" id="A0A1H5AW06"/>
<dbReference type="EMBL" id="FNUA01000001">
    <property type="protein sequence ID" value="SED46375.1"/>
    <property type="molecule type" value="Genomic_DNA"/>
</dbReference>
<protein>
    <submittedName>
        <fullName evidence="3">HTH-type transcriptional regulator / antitoxin HigA</fullName>
    </submittedName>
    <submittedName>
        <fullName evidence="2">ImmA/IrrE family metallo-endopeptidase</fullName>
    </submittedName>
</protein>
<evidence type="ECO:0000313" key="2">
    <source>
        <dbReference type="EMBL" id="KAB0567551.1"/>
    </source>
</evidence>
<evidence type="ECO:0000313" key="4">
    <source>
        <dbReference type="Proteomes" id="UP000199129"/>
    </source>
</evidence>
<evidence type="ECO:0000313" key="3">
    <source>
        <dbReference type="EMBL" id="SED46375.1"/>
    </source>
</evidence>
<proteinExistence type="predicted"/>
<reference evidence="3 4" key="1">
    <citation type="submission" date="2016-10" db="EMBL/GenBank/DDBJ databases">
        <authorList>
            <person name="de Groot N.N."/>
        </authorList>
    </citation>
    <scope>NUCLEOTIDE SEQUENCE [LARGE SCALE GENOMIC DNA]</scope>
    <source>
        <strain evidence="3 4">BS3265</strain>
    </source>
</reference>
<organism evidence="3 4">
    <name type="scientific">Pseudomonas palleroniana</name>
    <dbReference type="NCBI Taxonomy" id="191390"/>
    <lineage>
        <taxon>Bacteria</taxon>
        <taxon>Pseudomonadati</taxon>
        <taxon>Pseudomonadota</taxon>
        <taxon>Gammaproteobacteria</taxon>
        <taxon>Pseudomonadales</taxon>
        <taxon>Pseudomonadaceae</taxon>
        <taxon>Pseudomonas</taxon>
    </lineage>
</organism>
<sequence>MTNNNEEQDDFVVTSESIINPKALINALNAHDEVIRLVKASTTKRNAPCSENISLFRDLLTDNEGETFFRQSSNANTATTSYWLSRIKHTAQLLLNLQSVPEYQPISTDQIYQITRMSPAPENIRLVSSALLNLGIILIFDEQLKGMKLDGAVFKLKSGHPVIGMTLRHSRLDNFWFTLTHELSHIHLHLDQLETPILDDFEEASTEEIELEADRLTKTIFVSRNEWRNCEPKYDLRREIVIKYANEKGLHPAIIAGMLRHELNRYEIFSDIVSEYNTRDLVFKHE</sequence>
<dbReference type="EMBL" id="VZPQ01000005">
    <property type="protein sequence ID" value="KAB0567551.1"/>
    <property type="molecule type" value="Genomic_DNA"/>
</dbReference>